<dbReference type="EMBL" id="CP034171">
    <property type="protein sequence ID" value="AZI20728.1"/>
    <property type="molecule type" value="Genomic_DNA"/>
</dbReference>
<proteinExistence type="predicted"/>
<sequence length="106" mass="12223">MGSVKGDLKDLEIIASIINDERGVKEVDYSENILIRTSRKAIVNNLIAMFENQKKIPTGYSEFLMLNFSTNFLHKCYIGDFEPVKETEIRDFVLDWCSNAKIMINQ</sequence>
<name>A0A3G8WKH6_9FLAO</name>
<dbReference type="RefSeq" id="WP_124784915.1">
    <property type="nucleotide sequence ID" value="NZ_CP034171.1"/>
</dbReference>
<dbReference type="AlphaFoldDB" id="A0A3G8WKH6"/>
<protein>
    <submittedName>
        <fullName evidence="1">Uncharacterized protein</fullName>
    </submittedName>
</protein>
<gene>
    <name evidence="1" type="ORF">EIH08_08430</name>
</gene>
<evidence type="ECO:0000313" key="2">
    <source>
        <dbReference type="Proteomes" id="UP000282297"/>
    </source>
</evidence>
<organism evidence="1 2">
    <name type="scientific">Chryseobacterium taklimakanense</name>
    <dbReference type="NCBI Taxonomy" id="536441"/>
    <lineage>
        <taxon>Bacteria</taxon>
        <taxon>Pseudomonadati</taxon>
        <taxon>Bacteroidota</taxon>
        <taxon>Flavobacteriia</taxon>
        <taxon>Flavobacteriales</taxon>
        <taxon>Weeksellaceae</taxon>
        <taxon>Chryseobacterium group</taxon>
        <taxon>Chryseobacterium</taxon>
    </lineage>
</organism>
<reference evidence="2" key="1">
    <citation type="submission" date="2018-11" db="EMBL/GenBank/DDBJ databases">
        <title>Proposal to divide the Flavobacteriaceae and reorganize its genera based on Amino Acid Identity values calculated from whole genome sequences.</title>
        <authorList>
            <person name="Nicholson A.C."/>
            <person name="Gulvik C.A."/>
            <person name="Whitney A.M."/>
            <person name="Humrighouse B.W."/>
            <person name="Bell M."/>
            <person name="Holmes B."/>
            <person name="Steigerwalt A.B."/>
            <person name="Villarma A."/>
            <person name="Sheth M."/>
            <person name="Batra D."/>
            <person name="Pryor J."/>
            <person name="Bernardet J.-F."/>
            <person name="Hugo C."/>
            <person name="Kampfer P."/>
            <person name="Newman J.D."/>
            <person name="McQuiston J.R."/>
        </authorList>
    </citation>
    <scope>NUCLEOTIDE SEQUENCE [LARGE SCALE GENOMIC DNA]</scope>
    <source>
        <strain evidence="2">H4753</strain>
    </source>
</reference>
<accession>A0A3G8WKH6</accession>
<dbReference type="Proteomes" id="UP000282297">
    <property type="component" value="Chromosome"/>
</dbReference>
<evidence type="ECO:0000313" key="1">
    <source>
        <dbReference type="EMBL" id="AZI20728.1"/>
    </source>
</evidence>